<dbReference type="Proteomes" id="UP001279642">
    <property type="component" value="Unassembled WGS sequence"/>
</dbReference>
<feature type="transmembrane region" description="Helical" evidence="6">
    <location>
        <begin position="440"/>
        <end position="456"/>
    </location>
</feature>
<evidence type="ECO:0000256" key="2">
    <source>
        <dbReference type="ARBA" id="ARBA00022448"/>
    </source>
</evidence>
<keyword evidence="4 6" id="KW-1133">Transmembrane helix</keyword>
<dbReference type="Pfam" id="PF13520">
    <property type="entry name" value="AA_permease_2"/>
    <property type="match status" value="1"/>
</dbReference>
<keyword evidence="3 6" id="KW-0812">Transmembrane</keyword>
<evidence type="ECO:0000313" key="8">
    <source>
        <dbReference type="Proteomes" id="UP001279642"/>
    </source>
</evidence>
<keyword evidence="2" id="KW-0813">Transport</keyword>
<evidence type="ECO:0000313" key="7">
    <source>
        <dbReference type="EMBL" id="MDY0883305.1"/>
    </source>
</evidence>
<feature type="transmembrane region" description="Helical" evidence="6">
    <location>
        <begin position="258"/>
        <end position="282"/>
    </location>
</feature>
<proteinExistence type="predicted"/>
<evidence type="ECO:0000256" key="5">
    <source>
        <dbReference type="ARBA" id="ARBA00023136"/>
    </source>
</evidence>
<evidence type="ECO:0000256" key="3">
    <source>
        <dbReference type="ARBA" id="ARBA00022692"/>
    </source>
</evidence>
<evidence type="ECO:0000256" key="6">
    <source>
        <dbReference type="SAM" id="Phobius"/>
    </source>
</evidence>
<feature type="transmembrane region" description="Helical" evidence="6">
    <location>
        <begin position="155"/>
        <end position="175"/>
    </location>
</feature>
<feature type="transmembrane region" description="Helical" evidence="6">
    <location>
        <begin position="104"/>
        <end position="128"/>
    </location>
</feature>
<keyword evidence="5 6" id="KW-0472">Membrane</keyword>
<keyword evidence="8" id="KW-1185">Reference proteome</keyword>
<feature type="transmembrane region" description="Helical" evidence="6">
    <location>
        <begin position="30"/>
        <end position="55"/>
    </location>
</feature>
<organism evidence="7 8">
    <name type="scientific">Dongia soli</name>
    <dbReference type="NCBI Taxonomy" id="600628"/>
    <lineage>
        <taxon>Bacteria</taxon>
        <taxon>Pseudomonadati</taxon>
        <taxon>Pseudomonadota</taxon>
        <taxon>Alphaproteobacteria</taxon>
        <taxon>Rhodospirillales</taxon>
        <taxon>Dongiaceae</taxon>
        <taxon>Dongia</taxon>
    </lineage>
</organism>
<feature type="transmembrane region" description="Helical" evidence="6">
    <location>
        <begin position="412"/>
        <end position="434"/>
    </location>
</feature>
<evidence type="ECO:0000256" key="1">
    <source>
        <dbReference type="ARBA" id="ARBA00004141"/>
    </source>
</evidence>
<dbReference type="PIRSF" id="PIRSF006060">
    <property type="entry name" value="AA_transporter"/>
    <property type="match status" value="1"/>
</dbReference>
<dbReference type="RefSeq" id="WP_320508344.1">
    <property type="nucleotide sequence ID" value="NZ_JAXCLW010000002.1"/>
</dbReference>
<dbReference type="InterPro" id="IPR002293">
    <property type="entry name" value="AA/rel_permease1"/>
</dbReference>
<evidence type="ECO:0000256" key="4">
    <source>
        <dbReference type="ARBA" id="ARBA00022989"/>
    </source>
</evidence>
<name>A0ABU5EBD3_9PROT</name>
<feature type="transmembrane region" description="Helical" evidence="6">
    <location>
        <begin position="187"/>
        <end position="207"/>
    </location>
</feature>
<feature type="transmembrane region" description="Helical" evidence="6">
    <location>
        <begin position="219"/>
        <end position="237"/>
    </location>
</feature>
<dbReference type="PANTHER" id="PTHR43243:SF4">
    <property type="entry name" value="CATIONIC AMINO ACID TRANSPORTER 4"/>
    <property type="match status" value="1"/>
</dbReference>
<protein>
    <submittedName>
        <fullName evidence="7">Amino acid permease</fullName>
    </submittedName>
</protein>
<accession>A0ABU5EBD3</accession>
<feature type="transmembrane region" description="Helical" evidence="6">
    <location>
        <begin position="354"/>
        <end position="373"/>
    </location>
</feature>
<comment type="subcellular location">
    <subcellularLocation>
        <location evidence="1">Membrane</location>
        <topology evidence="1">Multi-pass membrane protein</topology>
    </subcellularLocation>
</comment>
<feature type="transmembrane region" description="Helical" evidence="6">
    <location>
        <begin position="379"/>
        <end position="400"/>
    </location>
</feature>
<dbReference type="PANTHER" id="PTHR43243">
    <property type="entry name" value="INNER MEMBRANE TRANSPORTER YGJI-RELATED"/>
    <property type="match status" value="1"/>
</dbReference>
<gene>
    <name evidence="7" type="ORF">SMD27_10650</name>
</gene>
<dbReference type="EMBL" id="JAXCLW010000002">
    <property type="protein sequence ID" value="MDY0883305.1"/>
    <property type="molecule type" value="Genomic_DNA"/>
</dbReference>
<reference evidence="7 8" key="1">
    <citation type="journal article" date="2016" name="Antonie Van Leeuwenhoek">
        <title>Dongia soli sp. nov., isolated from soil from Dokdo, Korea.</title>
        <authorList>
            <person name="Kim D.U."/>
            <person name="Lee H."/>
            <person name="Kim H."/>
            <person name="Kim S.G."/>
            <person name="Ka J.O."/>
        </authorList>
    </citation>
    <scope>NUCLEOTIDE SEQUENCE [LARGE SCALE GENOMIC DNA]</scope>
    <source>
        <strain evidence="7 8">D78</strain>
    </source>
</reference>
<feature type="transmembrane region" description="Helical" evidence="6">
    <location>
        <begin position="302"/>
        <end position="333"/>
    </location>
</feature>
<comment type="caution">
    <text evidence="7">The sequence shown here is derived from an EMBL/GenBank/DDBJ whole genome shotgun (WGS) entry which is preliminary data.</text>
</comment>
<sequence>MLEKLTRRMSVERLQAESLKRKDFHRVLTLWQLTAIGIGGIIGVGVFVLTGVVAATHAGPGVVLSFIAAGIASAAAALCYAEFSSMIPVTGSAYTYGYAVLGELAAWIIGWDLLLEYALVVAVVAIGWSGYVRALLDAAGIHLPDWAAEVEVGQVGHRFDVIAALVSLFIAALLTIRMETGARFNSFIVGIKLAGVLLVIIVGAFFIKPENWHPFLPFGFHGVLTGAAIVFFAVFGYDTLTTAAEEARDPQRDLPRAVLLSLAIAMVLYIGMSLVLTGMVPYQSLNNTAPVANAFKDLNLNLVMIIISIAAIAGITSVLFAFMLAAARIWFALGRDGLLPRWFAKPHPTFGTPYRPTIILGIGTALAAGIFPISEVAELVNIGTLSAFIVICASVVLLRWKQPGLQRQFRVPFVYVVALVGICACIALIAGLPVPTYERFVIWLVIGLVIYFLYGIRNSALAREGK</sequence>
<feature type="transmembrane region" description="Helical" evidence="6">
    <location>
        <begin position="61"/>
        <end position="83"/>
    </location>
</feature>
<dbReference type="Gene3D" id="1.20.1740.10">
    <property type="entry name" value="Amino acid/polyamine transporter I"/>
    <property type="match status" value="1"/>
</dbReference>